<dbReference type="PANTHER" id="PTHR31717:SF45">
    <property type="entry name" value="ZINC FINGER PROTEIN CONSTANS-LIKE 14-RELATED"/>
    <property type="match status" value="1"/>
</dbReference>
<dbReference type="Proteomes" id="UP001318860">
    <property type="component" value="Unassembled WGS sequence"/>
</dbReference>
<keyword evidence="3" id="KW-0862">Zinc</keyword>
<evidence type="ECO:0000256" key="3">
    <source>
        <dbReference type="ARBA" id="ARBA00022833"/>
    </source>
</evidence>
<protein>
    <recommendedName>
        <fullName evidence="6">B box-type domain-containing protein</fullName>
    </recommendedName>
</protein>
<dbReference type="InterPro" id="IPR049808">
    <property type="entry name" value="CONSTANS-like_Bbox1"/>
</dbReference>
<dbReference type="CDD" id="cd19821">
    <property type="entry name" value="Bbox1_BBX-like"/>
    <property type="match status" value="2"/>
</dbReference>
<proteinExistence type="predicted"/>
<keyword evidence="1" id="KW-0479">Metal-binding</keyword>
<accession>A0ABR0WJQ7</accession>
<evidence type="ECO:0000256" key="1">
    <source>
        <dbReference type="ARBA" id="ARBA00022723"/>
    </source>
</evidence>
<dbReference type="PANTHER" id="PTHR31717">
    <property type="entry name" value="ZINC FINGER PROTEIN CONSTANS-LIKE 10"/>
    <property type="match status" value="1"/>
</dbReference>
<comment type="caution">
    <text evidence="7">The sequence shown here is derived from an EMBL/GenBank/DDBJ whole genome shotgun (WGS) entry which is preliminary data.</text>
</comment>
<sequence>MALSPIVYCKSDSAHLCLSCDAKVHSANALSYRHPRTLVCESCRYRPASVRCFDHEMFMCQNCDTSHHRVSFQHHKKDISCYVGCPSAKDLAVLWGFGLDELEKNCVAKDQSVCSSLTTADYGHDVNSSVSKMSCSKSGGSSSLMSDIDGTVSVVYTEFEGGSSSRRTKVVKDNNWQRNSYLIRQQINDLESLQLSEGIVDNSCLLHVKERTGGLPFKHDTMWKFHTNLNNQMESFSPNLHFQHMGGSPLEDKTEEPLSSPFSQLDNFTSTGNPDSFWQYKSPAHNNEIWLQNMQDLGVCDEVQCFDDVNIPDVDLTFRNFEEFFGSEHEPIRALVDDENMTCSFADKHPSFASTIEQSNAADKEMDMSDQIHQLQWINYRPHPIRPCYSASSFSVSRITGESSGSEYKDDELSPTFPKQILQHGTYDSDNTKLDAKENVIMRYKEKKVLRHGKQAQYTSPKSKSGGKK</sequence>
<dbReference type="InterPro" id="IPR000315">
    <property type="entry name" value="Znf_B-box"/>
</dbReference>
<evidence type="ECO:0000256" key="5">
    <source>
        <dbReference type="SAM" id="MobiDB-lite"/>
    </source>
</evidence>
<name>A0ABR0WJQ7_REHGL</name>
<feature type="domain" description="B box-type" evidence="6">
    <location>
        <begin position="35"/>
        <end position="79"/>
    </location>
</feature>
<dbReference type="PROSITE" id="PS50119">
    <property type="entry name" value="ZF_BBOX"/>
    <property type="match status" value="1"/>
</dbReference>
<evidence type="ECO:0000313" key="8">
    <source>
        <dbReference type="Proteomes" id="UP001318860"/>
    </source>
</evidence>
<keyword evidence="2 4" id="KW-0863">Zinc-finger</keyword>
<feature type="region of interest" description="Disordered" evidence="5">
    <location>
        <begin position="450"/>
        <end position="469"/>
    </location>
</feature>
<keyword evidence="8" id="KW-1185">Reference proteome</keyword>
<reference evidence="7 8" key="1">
    <citation type="journal article" date="2021" name="Comput. Struct. Biotechnol. J.">
        <title>De novo genome assembly of the potent medicinal plant Rehmannia glutinosa using nanopore technology.</title>
        <authorList>
            <person name="Ma L."/>
            <person name="Dong C."/>
            <person name="Song C."/>
            <person name="Wang X."/>
            <person name="Zheng X."/>
            <person name="Niu Y."/>
            <person name="Chen S."/>
            <person name="Feng W."/>
        </authorList>
    </citation>
    <scope>NUCLEOTIDE SEQUENCE [LARGE SCALE GENOMIC DNA]</scope>
    <source>
        <strain evidence="7">DH-2019</strain>
    </source>
</reference>
<evidence type="ECO:0000256" key="4">
    <source>
        <dbReference type="PROSITE-ProRule" id="PRU00024"/>
    </source>
</evidence>
<gene>
    <name evidence="7" type="ORF">DH2020_020705</name>
</gene>
<evidence type="ECO:0000313" key="7">
    <source>
        <dbReference type="EMBL" id="KAK6146836.1"/>
    </source>
</evidence>
<evidence type="ECO:0000256" key="2">
    <source>
        <dbReference type="ARBA" id="ARBA00022771"/>
    </source>
</evidence>
<dbReference type="EMBL" id="JABTTQ020000011">
    <property type="protein sequence ID" value="KAK6146836.1"/>
    <property type="molecule type" value="Genomic_DNA"/>
</dbReference>
<evidence type="ECO:0000259" key="6">
    <source>
        <dbReference type="PROSITE" id="PS50119"/>
    </source>
</evidence>
<organism evidence="7 8">
    <name type="scientific">Rehmannia glutinosa</name>
    <name type="common">Chinese foxglove</name>
    <dbReference type="NCBI Taxonomy" id="99300"/>
    <lineage>
        <taxon>Eukaryota</taxon>
        <taxon>Viridiplantae</taxon>
        <taxon>Streptophyta</taxon>
        <taxon>Embryophyta</taxon>
        <taxon>Tracheophyta</taxon>
        <taxon>Spermatophyta</taxon>
        <taxon>Magnoliopsida</taxon>
        <taxon>eudicotyledons</taxon>
        <taxon>Gunneridae</taxon>
        <taxon>Pentapetalae</taxon>
        <taxon>asterids</taxon>
        <taxon>lamiids</taxon>
        <taxon>Lamiales</taxon>
        <taxon>Orobanchaceae</taxon>
        <taxon>Rehmannieae</taxon>
        <taxon>Rehmannia</taxon>
    </lineage>
</organism>